<evidence type="ECO:0000256" key="8">
    <source>
        <dbReference type="ARBA" id="ARBA00023136"/>
    </source>
</evidence>
<evidence type="ECO:0000256" key="5">
    <source>
        <dbReference type="ARBA" id="ARBA00022970"/>
    </source>
</evidence>
<dbReference type="PANTHER" id="PTHR11153">
    <property type="entry name" value="SIDEROFLEXIN"/>
    <property type="match status" value="1"/>
</dbReference>
<dbReference type="OrthoDB" id="6608471at2759"/>
<proteinExistence type="inferred from homology"/>
<feature type="transmembrane region" description="Helical" evidence="9">
    <location>
        <begin position="65"/>
        <end position="83"/>
    </location>
</feature>
<evidence type="ECO:0000256" key="2">
    <source>
        <dbReference type="ARBA" id="ARBA00005974"/>
    </source>
</evidence>
<dbReference type="Pfam" id="PF03820">
    <property type="entry name" value="SFXNs"/>
    <property type="match status" value="1"/>
</dbReference>
<comment type="similarity">
    <text evidence="2">Belongs to the sideroflexin family.</text>
</comment>
<dbReference type="InterPro" id="IPR004686">
    <property type="entry name" value="Mtc"/>
</dbReference>
<keyword evidence="6 9" id="KW-1133">Transmembrane helix</keyword>
<evidence type="ECO:0000256" key="4">
    <source>
        <dbReference type="ARBA" id="ARBA00022692"/>
    </source>
</evidence>
<dbReference type="Proteomes" id="UP000694846">
    <property type="component" value="Unplaced"/>
</dbReference>
<dbReference type="GO" id="GO:0005743">
    <property type="term" value="C:mitochondrial inner membrane"/>
    <property type="evidence" value="ECO:0007669"/>
    <property type="project" value="TreeGrafter"/>
</dbReference>
<evidence type="ECO:0000256" key="1">
    <source>
        <dbReference type="ARBA" id="ARBA00004225"/>
    </source>
</evidence>
<evidence type="ECO:0000313" key="10">
    <source>
        <dbReference type="Proteomes" id="UP000694846"/>
    </source>
</evidence>
<gene>
    <name evidence="11" type="primary">LOC112684460</name>
</gene>
<dbReference type="GO" id="GO:0015075">
    <property type="term" value="F:monoatomic ion transmembrane transporter activity"/>
    <property type="evidence" value="ECO:0007669"/>
    <property type="project" value="InterPro"/>
</dbReference>
<dbReference type="GeneID" id="112684460"/>
<feature type="transmembrane region" description="Helical" evidence="9">
    <location>
        <begin position="140"/>
        <end position="161"/>
    </location>
</feature>
<protein>
    <submittedName>
        <fullName evidence="11">Sideroflexin-1-like isoform X2</fullName>
    </submittedName>
</protein>
<evidence type="ECO:0000256" key="7">
    <source>
        <dbReference type="ARBA" id="ARBA00023128"/>
    </source>
</evidence>
<keyword evidence="3" id="KW-0813">Transport</keyword>
<dbReference type="RefSeq" id="XP_025411798.1">
    <property type="nucleotide sequence ID" value="XM_025556013.1"/>
</dbReference>
<evidence type="ECO:0000256" key="6">
    <source>
        <dbReference type="ARBA" id="ARBA00022989"/>
    </source>
</evidence>
<sequence length="234" mass="25692">MIIFGRMSAQVPMNMLITGGLITFYKTTPAVIFWQWCNQSFNALVNYTNRSGNSPMPLDQVAKSYVLATSGALITALGLNRLVKRLPPIAGRIVPFVAVAAANCINIPLMRKKELDDGIEVFDENKNFLGESQVAAREGISAVVLSRIVMSSPGMIITPVIMEAIEKRGLLKNMKWAPAPLQIALCGMFLTFATPMCCALYPQISPISIDRLEPELQKTAQKCNSKMGYYNKGL</sequence>
<dbReference type="AlphaFoldDB" id="A0A8B8FMI3"/>
<keyword evidence="7" id="KW-0496">Mitochondrion</keyword>
<keyword evidence="4 9" id="KW-0812">Transmembrane</keyword>
<evidence type="ECO:0000256" key="9">
    <source>
        <dbReference type="SAM" id="Phobius"/>
    </source>
</evidence>
<comment type="subcellular location">
    <subcellularLocation>
        <location evidence="1">Mitochondrion membrane</location>
        <topology evidence="1">Multi-pass membrane protein</topology>
    </subcellularLocation>
</comment>
<reference evidence="11" key="1">
    <citation type="submission" date="2025-08" db="UniProtKB">
        <authorList>
            <consortium name="RefSeq"/>
        </authorList>
    </citation>
    <scope>IDENTIFICATION</scope>
    <source>
        <tissue evidence="11">Whole body</tissue>
    </source>
</reference>
<dbReference type="GO" id="GO:0140300">
    <property type="term" value="P:serine import into mitochondrion"/>
    <property type="evidence" value="ECO:0007669"/>
    <property type="project" value="TreeGrafter"/>
</dbReference>
<keyword evidence="5" id="KW-0029">Amino-acid transport</keyword>
<organism evidence="10 11">
    <name type="scientific">Sipha flava</name>
    <name type="common">yellow sugarcane aphid</name>
    <dbReference type="NCBI Taxonomy" id="143950"/>
    <lineage>
        <taxon>Eukaryota</taxon>
        <taxon>Metazoa</taxon>
        <taxon>Ecdysozoa</taxon>
        <taxon>Arthropoda</taxon>
        <taxon>Hexapoda</taxon>
        <taxon>Insecta</taxon>
        <taxon>Pterygota</taxon>
        <taxon>Neoptera</taxon>
        <taxon>Paraneoptera</taxon>
        <taxon>Hemiptera</taxon>
        <taxon>Sternorrhyncha</taxon>
        <taxon>Aphidomorpha</taxon>
        <taxon>Aphidoidea</taxon>
        <taxon>Aphididae</taxon>
        <taxon>Sipha</taxon>
    </lineage>
</organism>
<keyword evidence="10" id="KW-1185">Reference proteome</keyword>
<keyword evidence="8 9" id="KW-0472">Membrane</keyword>
<evidence type="ECO:0000313" key="11">
    <source>
        <dbReference type="RefSeq" id="XP_025411798.1"/>
    </source>
</evidence>
<evidence type="ECO:0000256" key="3">
    <source>
        <dbReference type="ARBA" id="ARBA00022448"/>
    </source>
</evidence>
<name>A0A8B8FMI3_9HEMI</name>
<feature type="transmembrane region" description="Helical" evidence="9">
    <location>
        <begin position="181"/>
        <end position="201"/>
    </location>
</feature>
<accession>A0A8B8FMI3</accession>
<dbReference type="PANTHER" id="PTHR11153:SF8">
    <property type="entry name" value="SIDEROFLEXIN-1"/>
    <property type="match status" value="1"/>
</dbReference>